<evidence type="ECO:0000256" key="2">
    <source>
        <dbReference type="ARBA" id="ARBA00022448"/>
    </source>
</evidence>
<dbReference type="AlphaFoldDB" id="A0A6J6VN96"/>
<name>A0A6J6VN96_9ZZZZ</name>
<dbReference type="GO" id="GO:0006605">
    <property type="term" value="P:protein targeting"/>
    <property type="evidence" value="ECO:0007669"/>
    <property type="project" value="InterPro"/>
</dbReference>
<evidence type="ECO:0000256" key="7">
    <source>
        <dbReference type="ARBA" id="ARBA00023010"/>
    </source>
</evidence>
<dbReference type="InterPro" id="IPR005807">
    <property type="entry name" value="SecE_bac"/>
</dbReference>
<reference evidence="12" key="1">
    <citation type="submission" date="2020-05" db="EMBL/GenBank/DDBJ databases">
        <authorList>
            <person name="Chiriac C."/>
            <person name="Salcher M."/>
            <person name="Ghai R."/>
            <person name="Kavagutti S V."/>
        </authorList>
    </citation>
    <scope>NUCLEOTIDE SEQUENCE</scope>
</reference>
<evidence type="ECO:0000256" key="6">
    <source>
        <dbReference type="ARBA" id="ARBA00022989"/>
    </source>
</evidence>
<proteinExistence type="inferred from homology"/>
<keyword evidence="6 10" id="KW-1133">Transmembrane helix</keyword>
<evidence type="ECO:0000256" key="9">
    <source>
        <dbReference type="SAM" id="MobiDB-lite"/>
    </source>
</evidence>
<dbReference type="HAMAP" id="MF_00422">
    <property type="entry name" value="SecE"/>
    <property type="match status" value="1"/>
</dbReference>
<comment type="subcellular location">
    <subcellularLocation>
        <location evidence="1">Membrane</location>
    </subcellularLocation>
</comment>
<dbReference type="GO" id="GO:0005886">
    <property type="term" value="C:plasma membrane"/>
    <property type="evidence" value="ECO:0007669"/>
    <property type="project" value="TreeGrafter"/>
</dbReference>
<evidence type="ECO:0000256" key="8">
    <source>
        <dbReference type="ARBA" id="ARBA00023136"/>
    </source>
</evidence>
<keyword evidence="7" id="KW-0811">Translocation</keyword>
<feature type="transmembrane region" description="Helical" evidence="10">
    <location>
        <begin position="58"/>
        <end position="79"/>
    </location>
</feature>
<dbReference type="PANTHER" id="PTHR33910">
    <property type="entry name" value="PROTEIN TRANSLOCASE SUBUNIT SECE"/>
    <property type="match status" value="1"/>
</dbReference>
<dbReference type="PANTHER" id="PTHR33910:SF1">
    <property type="entry name" value="PROTEIN TRANSLOCASE SUBUNIT SECE"/>
    <property type="match status" value="1"/>
</dbReference>
<keyword evidence="4 10" id="KW-0812">Transmembrane</keyword>
<evidence type="ECO:0000256" key="3">
    <source>
        <dbReference type="ARBA" id="ARBA00022475"/>
    </source>
</evidence>
<evidence type="ECO:0000256" key="5">
    <source>
        <dbReference type="ARBA" id="ARBA00022927"/>
    </source>
</evidence>
<keyword evidence="2" id="KW-0813">Transport</keyword>
<evidence type="ECO:0000256" key="1">
    <source>
        <dbReference type="ARBA" id="ARBA00004370"/>
    </source>
</evidence>
<dbReference type="GO" id="GO:0043952">
    <property type="term" value="P:protein transport by the Sec complex"/>
    <property type="evidence" value="ECO:0007669"/>
    <property type="project" value="TreeGrafter"/>
</dbReference>
<gene>
    <name evidence="11" type="ORF">UFOPK2242_00362</name>
    <name evidence="12" type="ORF">UFOPK2925_00320</name>
</gene>
<protein>
    <submittedName>
        <fullName evidence="12">Unannotated protein</fullName>
    </submittedName>
</protein>
<feature type="compositionally biased region" description="Basic and acidic residues" evidence="9">
    <location>
        <begin position="1"/>
        <end position="18"/>
    </location>
</feature>
<dbReference type="InterPro" id="IPR001901">
    <property type="entry name" value="Translocase_SecE/Sec61-g"/>
</dbReference>
<evidence type="ECO:0000256" key="4">
    <source>
        <dbReference type="ARBA" id="ARBA00022692"/>
    </source>
</evidence>
<dbReference type="GO" id="GO:0008320">
    <property type="term" value="F:protein transmembrane transporter activity"/>
    <property type="evidence" value="ECO:0007669"/>
    <property type="project" value="InterPro"/>
</dbReference>
<dbReference type="EMBL" id="CAEZZU010000027">
    <property type="protein sequence ID" value="CAB4771947.1"/>
    <property type="molecule type" value="Genomic_DNA"/>
</dbReference>
<evidence type="ECO:0000313" key="11">
    <source>
        <dbReference type="EMBL" id="CAB4650265.1"/>
    </source>
</evidence>
<accession>A0A6J6VN96</accession>
<dbReference type="EMBL" id="CAEZWM010000026">
    <property type="protein sequence ID" value="CAB4650265.1"/>
    <property type="molecule type" value="Genomic_DNA"/>
</dbReference>
<sequence length="93" mass="10623">MNRESKRMMAKQEDEKKSRPSRRPAAPVSERNRTSPATYFREVKGELKKVAWPTRPEVINSTVIVLIVVVIMTSLIFGLDWASAKFVLKLYGS</sequence>
<dbReference type="PROSITE" id="PS01067">
    <property type="entry name" value="SECE_SEC61G"/>
    <property type="match status" value="1"/>
</dbReference>
<evidence type="ECO:0000313" key="12">
    <source>
        <dbReference type="EMBL" id="CAB4771947.1"/>
    </source>
</evidence>
<organism evidence="12">
    <name type="scientific">freshwater metagenome</name>
    <dbReference type="NCBI Taxonomy" id="449393"/>
    <lineage>
        <taxon>unclassified sequences</taxon>
        <taxon>metagenomes</taxon>
        <taxon>ecological metagenomes</taxon>
    </lineage>
</organism>
<dbReference type="Gene3D" id="1.20.5.1030">
    <property type="entry name" value="Preprotein translocase secy subunit"/>
    <property type="match status" value="1"/>
</dbReference>
<dbReference type="GO" id="GO:0009306">
    <property type="term" value="P:protein secretion"/>
    <property type="evidence" value="ECO:0007669"/>
    <property type="project" value="InterPro"/>
</dbReference>
<dbReference type="NCBIfam" id="TIGR00964">
    <property type="entry name" value="secE_bact"/>
    <property type="match status" value="1"/>
</dbReference>
<keyword evidence="3" id="KW-1003">Cell membrane</keyword>
<keyword evidence="5" id="KW-0653">Protein transport</keyword>
<keyword evidence="8 10" id="KW-0472">Membrane</keyword>
<dbReference type="InterPro" id="IPR038379">
    <property type="entry name" value="SecE_sf"/>
</dbReference>
<feature type="region of interest" description="Disordered" evidence="9">
    <location>
        <begin position="1"/>
        <end position="35"/>
    </location>
</feature>
<dbReference type="Pfam" id="PF00584">
    <property type="entry name" value="SecE"/>
    <property type="match status" value="1"/>
</dbReference>
<dbReference type="GO" id="GO:0006886">
    <property type="term" value="P:intracellular protein transport"/>
    <property type="evidence" value="ECO:0007669"/>
    <property type="project" value="InterPro"/>
</dbReference>
<evidence type="ECO:0000256" key="10">
    <source>
        <dbReference type="SAM" id="Phobius"/>
    </source>
</evidence>